<dbReference type="AlphaFoldDB" id="A0AAN7QG00"/>
<keyword evidence="2" id="KW-1185">Reference proteome</keyword>
<organism evidence="1 2">
    <name type="scientific">Trapa incisa</name>
    <dbReference type="NCBI Taxonomy" id="236973"/>
    <lineage>
        <taxon>Eukaryota</taxon>
        <taxon>Viridiplantae</taxon>
        <taxon>Streptophyta</taxon>
        <taxon>Embryophyta</taxon>
        <taxon>Tracheophyta</taxon>
        <taxon>Spermatophyta</taxon>
        <taxon>Magnoliopsida</taxon>
        <taxon>eudicotyledons</taxon>
        <taxon>Gunneridae</taxon>
        <taxon>Pentapetalae</taxon>
        <taxon>rosids</taxon>
        <taxon>malvids</taxon>
        <taxon>Myrtales</taxon>
        <taxon>Lythraceae</taxon>
        <taxon>Trapa</taxon>
    </lineage>
</organism>
<dbReference type="Proteomes" id="UP001345219">
    <property type="component" value="Chromosome 11"/>
</dbReference>
<proteinExistence type="predicted"/>
<dbReference type="EMBL" id="JAXIOK010000008">
    <property type="protein sequence ID" value="KAK4763925.1"/>
    <property type="molecule type" value="Genomic_DNA"/>
</dbReference>
<reference evidence="1 2" key="1">
    <citation type="journal article" date="2023" name="Hortic Res">
        <title>Pangenome of water caltrop reveals structural variations and asymmetric subgenome divergence after allopolyploidization.</title>
        <authorList>
            <person name="Zhang X."/>
            <person name="Chen Y."/>
            <person name="Wang L."/>
            <person name="Yuan Y."/>
            <person name="Fang M."/>
            <person name="Shi L."/>
            <person name="Lu R."/>
            <person name="Comes H.P."/>
            <person name="Ma Y."/>
            <person name="Chen Y."/>
            <person name="Huang G."/>
            <person name="Zhou Y."/>
            <person name="Zheng Z."/>
            <person name="Qiu Y."/>
        </authorList>
    </citation>
    <scope>NUCLEOTIDE SEQUENCE [LARGE SCALE GENOMIC DNA]</scope>
    <source>
        <tissue evidence="1">Roots</tissue>
    </source>
</reference>
<protein>
    <submittedName>
        <fullName evidence="1">Uncharacterized protein</fullName>
    </submittedName>
</protein>
<evidence type="ECO:0000313" key="2">
    <source>
        <dbReference type="Proteomes" id="UP001345219"/>
    </source>
</evidence>
<comment type="caution">
    <text evidence="1">The sequence shown here is derived from an EMBL/GenBank/DDBJ whole genome shotgun (WGS) entry which is preliminary data.</text>
</comment>
<gene>
    <name evidence="1" type="ORF">SAY87_013363</name>
</gene>
<name>A0AAN7QG00_9MYRT</name>
<sequence length="117" mass="12634">MLCLNECTVACVAFPVPFFVRPVNSFVLKLKEVPVPTAAKDANNMSENNPSDQPLVLKLHPTSIKAQNVFDQPSNAPSASCLLEKLCLRGGKKGTCGGKMAEVVQLQVPAKAFWVCF</sequence>
<accession>A0AAN7QG00</accession>
<evidence type="ECO:0000313" key="1">
    <source>
        <dbReference type="EMBL" id="KAK4763925.1"/>
    </source>
</evidence>